<feature type="chain" id="PRO_5028849066" description="Alpha-ketoglutarate decarboxylase" evidence="1">
    <location>
        <begin position="28"/>
        <end position="176"/>
    </location>
</feature>
<gene>
    <name evidence="2" type="ORF">ALE3EI_1163</name>
</gene>
<proteinExistence type="predicted"/>
<reference evidence="2 3" key="1">
    <citation type="submission" date="2020-04" db="EMBL/GenBank/DDBJ databases">
        <title>Genome sequence of Altibacter aquimarinus strain ALE3EI.</title>
        <authorList>
            <person name="Oh H.-M."/>
            <person name="Jang D."/>
        </authorList>
    </citation>
    <scope>NUCLEOTIDE SEQUENCE [LARGE SCALE GENOMIC DNA]</scope>
    <source>
        <strain evidence="2 3">ALE3EI</strain>
    </source>
</reference>
<protein>
    <recommendedName>
        <fullName evidence="4">Alpha-ketoglutarate decarboxylase</fullName>
    </recommendedName>
</protein>
<feature type="signal peptide" evidence="1">
    <location>
        <begin position="1"/>
        <end position="27"/>
    </location>
</feature>
<evidence type="ECO:0000313" key="2">
    <source>
        <dbReference type="EMBL" id="QNJ97733.1"/>
    </source>
</evidence>
<name>A0A7G8PTR7_9FLAO</name>
<accession>A0A7G8PTR7</accession>
<dbReference type="RefSeq" id="WP_186991872.1">
    <property type="nucleotide sequence ID" value="NZ_CP052909.1"/>
</dbReference>
<keyword evidence="1" id="KW-0732">Signal</keyword>
<organism evidence="2 3">
    <name type="scientific">Constantimarinum furrinae</name>
    <dbReference type="NCBI Taxonomy" id="2562285"/>
    <lineage>
        <taxon>Bacteria</taxon>
        <taxon>Pseudomonadati</taxon>
        <taxon>Bacteroidota</taxon>
        <taxon>Flavobacteriia</taxon>
        <taxon>Flavobacteriales</taxon>
        <taxon>Flavobacteriaceae</taxon>
        <taxon>Altibacter/Constantimarinum group</taxon>
        <taxon>Constantimarinum</taxon>
    </lineage>
</organism>
<evidence type="ECO:0000313" key="3">
    <source>
        <dbReference type="Proteomes" id="UP000515514"/>
    </source>
</evidence>
<keyword evidence="3" id="KW-1185">Reference proteome</keyword>
<dbReference type="AlphaFoldDB" id="A0A7G8PTR7"/>
<dbReference type="Proteomes" id="UP000515514">
    <property type="component" value="Chromosome"/>
</dbReference>
<evidence type="ECO:0000256" key="1">
    <source>
        <dbReference type="SAM" id="SignalP"/>
    </source>
</evidence>
<dbReference type="EMBL" id="CP052909">
    <property type="protein sequence ID" value="QNJ97733.1"/>
    <property type="molecule type" value="Genomic_DNA"/>
</dbReference>
<sequence length="176" mass="19866">MNLAQRRCSVKLIFSLCLLLISLNTFAQEKRSPFWSQVRFGGGIGLSFGDGFFSGTLAPSAIYEFNSQFALGVGLNGTYSSLKDRYNATILGGSVLGLYNVIPEIQLSAEFEELHVSRNFEESLGIEDDTYWYPALFLGVGYRTQHVTIGIRYDVLYEEEDSIYANAWMPFVRVYF</sequence>
<dbReference type="KEGG" id="alti:ALE3EI_1163"/>
<evidence type="ECO:0008006" key="4">
    <source>
        <dbReference type="Google" id="ProtNLM"/>
    </source>
</evidence>